<dbReference type="InterPro" id="IPR004675">
    <property type="entry name" value="AhpD_core"/>
</dbReference>
<evidence type="ECO:0000256" key="5">
    <source>
        <dbReference type="ARBA" id="ARBA00023284"/>
    </source>
</evidence>
<evidence type="ECO:0000256" key="2">
    <source>
        <dbReference type="ARBA" id="ARBA00022862"/>
    </source>
</evidence>
<dbReference type="GO" id="GO:0015036">
    <property type="term" value="F:disulfide oxidoreductase activity"/>
    <property type="evidence" value="ECO:0007669"/>
    <property type="project" value="TreeGrafter"/>
</dbReference>
<dbReference type="KEGG" id="ruf:TH63_14385"/>
<keyword evidence="9" id="KW-1185">Reference proteome</keyword>
<feature type="disulfide bond" evidence="6">
    <location>
        <begin position="155"/>
        <end position="158"/>
    </location>
</feature>
<name>A0A0H4VRX3_9BACT</name>
<sequence length="194" mass="21363">MLSVIQETQQDFLKDLGLSDQSFARLDQLVTGDSKYLKDLRINLKTALQSENVTSKEAYLIALSAAVNEENNTLSESFRTLAAAHGATDAELAEAVAVTSLLSTNNILYRFKHFMHTDFYESAAPKVKMNIMMNPVTGKEFFELVSLAISAINGCERCVTSHEESVRKLGASEQRIFDAVRIAAVVVGVSKVIR</sequence>
<organism evidence="8 9">
    <name type="scientific">Rufibacter radiotolerans</name>
    <dbReference type="NCBI Taxonomy" id="1379910"/>
    <lineage>
        <taxon>Bacteria</taxon>
        <taxon>Pseudomonadati</taxon>
        <taxon>Bacteroidota</taxon>
        <taxon>Cytophagia</taxon>
        <taxon>Cytophagales</taxon>
        <taxon>Hymenobacteraceae</taxon>
        <taxon>Rufibacter</taxon>
    </lineage>
</organism>
<keyword evidence="4 6" id="KW-1015">Disulfide bond</keyword>
<feature type="domain" description="Carboxymuconolactone decarboxylase-like" evidence="7">
    <location>
        <begin position="142"/>
        <end position="192"/>
    </location>
</feature>
<evidence type="ECO:0000256" key="1">
    <source>
        <dbReference type="ARBA" id="ARBA00022559"/>
    </source>
</evidence>
<comment type="similarity">
    <text evidence="6">Belongs to the AhpD family.</text>
</comment>
<dbReference type="NCBIfam" id="TIGR00778">
    <property type="entry name" value="ahpD_dom"/>
    <property type="match status" value="1"/>
</dbReference>
<evidence type="ECO:0000313" key="8">
    <source>
        <dbReference type="EMBL" id="AKQ46549.1"/>
    </source>
</evidence>
<dbReference type="OrthoDB" id="9801997at2"/>
<dbReference type="GO" id="GO:0051920">
    <property type="term" value="F:peroxiredoxin activity"/>
    <property type="evidence" value="ECO:0007669"/>
    <property type="project" value="InterPro"/>
</dbReference>
<keyword evidence="5 6" id="KW-0676">Redox-active center</keyword>
<dbReference type="EMBL" id="CP010777">
    <property type="protein sequence ID" value="AKQ46549.1"/>
    <property type="molecule type" value="Genomic_DNA"/>
</dbReference>
<comment type="function">
    <text evidence="6">Antioxidant protein with alkyl hydroperoxidase activity. Required for the reduction of the AhpC active site cysteine residues and for the regeneration of the AhpC enzyme activity.</text>
</comment>
<dbReference type="PATRIC" id="fig|1379910.4.peg.3131"/>
<evidence type="ECO:0000256" key="4">
    <source>
        <dbReference type="ARBA" id="ARBA00023157"/>
    </source>
</evidence>
<dbReference type="SUPFAM" id="SSF69118">
    <property type="entry name" value="AhpD-like"/>
    <property type="match status" value="1"/>
</dbReference>
<evidence type="ECO:0000313" key="9">
    <source>
        <dbReference type="Proteomes" id="UP000036458"/>
    </source>
</evidence>
<dbReference type="STRING" id="1379910.TH63_14385"/>
<evidence type="ECO:0000259" key="7">
    <source>
        <dbReference type="Pfam" id="PF02627"/>
    </source>
</evidence>
<dbReference type="InterPro" id="IPR029032">
    <property type="entry name" value="AhpD-like"/>
</dbReference>
<dbReference type="GO" id="GO:0006979">
    <property type="term" value="P:response to oxidative stress"/>
    <property type="evidence" value="ECO:0007669"/>
    <property type="project" value="InterPro"/>
</dbReference>
<gene>
    <name evidence="6" type="primary">ahpD</name>
    <name evidence="8" type="ORF">TH63_14385</name>
</gene>
<keyword evidence="2 6" id="KW-0049">Antioxidant</keyword>
<dbReference type="InterPro" id="IPR003779">
    <property type="entry name" value="CMD-like"/>
</dbReference>
<feature type="active site" description="Proton donor" evidence="6">
    <location>
        <position position="155"/>
    </location>
</feature>
<comment type="catalytic activity">
    <reaction evidence="6">
        <text>N(6)-[(R)-dihydrolipoyl]-L-lysyl-[lipoyl-carrier protein] + a hydroperoxide = N(6)-[(R)-lipoyl]-L-lysyl-[lipoyl-carrier protein] + an alcohol + H2O</text>
        <dbReference type="Rhea" id="RHEA:62636"/>
        <dbReference type="Rhea" id="RHEA-COMP:10502"/>
        <dbReference type="Rhea" id="RHEA-COMP:16355"/>
        <dbReference type="ChEBI" id="CHEBI:15377"/>
        <dbReference type="ChEBI" id="CHEBI:30879"/>
        <dbReference type="ChEBI" id="CHEBI:35924"/>
        <dbReference type="ChEBI" id="CHEBI:83099"/>
        <dbReference type="ChEBI" id="CHEBI:83100"/>
        <dbReference type="EC" id="1.11.1.28"/>
    </reaction>
</comment>
<protein>
    <recommendedName>
        <fullName evidence="6">Alkyl hydroperoxide reductase AhpD</fullName>
        <ecNumber evidence="6">1.11.1.28</ecNumber>
    </recommendedName>
    <alternativeName>
        <fullName evidence="6">Alkylhydroperoxidase AhpD</fullName>
    </alternativeName>
</protein>
<dbReference type="PANTHER" id="PTHR33930">
    <property type="entry name" value="ALKYL HYDROPEROXIDE REDUCTASE AHPD"/>
    <property type="match status" value="1"/>
</dbReference>
<dbReference type="EC" id="1.11.1.28" evidence="6"/>
<dbReference type="HAMAP" id="MF_01676">
    <property type="entry name" value="AhpD"/>
    <property type="match status" value="1"/>
</dbReference>
<proteinExistence type="inferred from homology"/>
<dbReference type="Gene3D" id="1.20.1290.10">
    <property type="entry name" value="AhpD-like"/>
    <property type="match status" value="1"/>
</dbReference>
<dbReference type="GO" id="GO:0032843">
    <property type="term" value="F:hydroperoxide reductase activity"/>
    <property type="evidence" value="ECO:0007669"/>
    <property type="project" value="InterPro"/>
</dbReference>
<feature type="active site" description="Cysteine sulfenic acid (-SOH) intermediate" evidence="6">
    <location>
        <position position="158"/>
    </location>
</feature>
<keyword evidence="1 6" id="KW-0575">Peroxidase</keyword>
<evidence type="ECO:0000256" key="6">
    <source>
        <dbReference type="HAMAP-Rule" id="MF_01676"/>
    </source>
</evidence>
<dbReference type="Proteomes" id="UP000036458">
    <property type="component" value="Chromosome"/>
</dbReference>
<dbReference type="InterPro" id="IPR004674">
    <property type="entry name" value="AhpD"/>
</dbReference>
<dbReference type="RefSeq" id="WP_048921549.1">
    <property type="nucleotide sequence ID" value="NZ_CP010777.1"/>
</dbReference>
<dbReference type="Pfam" id="PF02627">
    <property type="entry name" value="CMD"/>
    <property type="match status" value="1"/>
</dbReference>
<evidence type="ECO:0000256" key="3">
    <source>
        <dbReference type="ARBA" id="ARBA00023002"/>
    </source>
</evidence>
<dbReference type="PANTHER" id="PTHR33930:SF7">
    <property type="entry name" value="ALKYL HYDROPEROXIDE REDUCTASE AHPD"/>
    <property type="match status" value="1"/>
</dbReference>
<keyword evidence="3 6" id="KW-0560">Oxidoreductase</keyword>
<feature type="disulfide bond" description="Interchain (with AhpC); in linked form" evidence="6">
    <location>
        <position position="158"/>
    </location>
</feature>
<accession>A0A0H4VRX3</accession>
<dbReference type="GO" id="GO:0045454">
    <property type="term" value="P:cell redox homeostasis"/>
    <property type="evidence" value="ECO:0007669"/>
    <property type="project" value="TreeGrafter"/>
</dbReference>
<dbReference type="AlphaFoldDB" id="A0A0H4VRX3"/>
<reference evidence="8 9" key="1">
    <citation type="submission" date="2015-01" db="EMBL/GenBank/DDBJ databases">
        <title>Rufibacter sp./DG31D/ whole genome sequencing.</title>
        <authorList>
            <person name="Kim M.K."/>
            <person name="Srinivasan S."/>
            <person name="Lee J.-J."/>
        </authorList>
    </citation>
    <scope>NUCLEOTIDE SEQUENCE [LARGE SCALE GENOMIC DNA]</scope>
    <source>
        <strain evidence="8 9">DG31D</strain>
    </source>
</reference>